<dbReference type="EnsemblMetazoa" id="XM_050660556.1">
    <property type="protein sequence ID" value="XP_050516513.1"/>
    <property type="gene ID" value="LOC126891379"/>
</dbReference>
<proteinExistence type="predicted"/>
<accession>A0ABM5L248</accession>
<feature type="compositionally biased region" description="Polar residues" evidence="1">
    <location>
        <begin position="53"/>
        <end position="62"/>
    </location>
</feature>
<feature type="compositionally biased region" description="Polar residues" evidence="1">
    <location>
        <begin position="218"/>
        <end position="229"/>
    </location>
</feature>
<feature type="compositionally biased region" description="Basic residues" evidence="1">
    <location>
        <begin position="260"/>
        <end position="270"/>
    </location>
</feature>
<feature type="region of interest" description="Disordered" evidence="1">
    <location>
        <begin position="185"/>
        <end position="231"/>
    </location>
</feature>
<keyword evidence="3" id="KW-1185">Reference proteome</keyword>
<evidence type="ECO:0000256" key="1">
    <source>
        <dbReference type="SAM" id="MobiDB-lite"/>
    </source>
</evidence>
<dbReference type="RefSeq" id="XP_050516513.1">
    <property type="nucleotide sequence ID" value="XM_050660556.1"/>
</dbReference>
<feature type="region of interest" description="Disordered" evidence="1">
    <location>
        <begin position="94"/>
        <end position="128"/>
    </location>
</feature>
<evidence type="ECO:0000313" key="3">
    <source>
        <dbReference type="Proteomes" id="UP001652700"/>
    </source>
</evidence>
<name>A0ABM5L248_DIAVI</name>
<feature type="compositionally biased region" description="Basic and acidic residues" evidence="1">
    <location>
        <begin position="16"/>
        <end position="50"/>
    </location>
</feature>
<feature type="region of interest" description="Disordered" evidence="1">
    <location>
        <begin position="1"/>
        <end position="67"/>
    </location>
</feature>
<dbReference type="GeneID" id="126891379"/>
<sequence length="270" mass="30039">MSSRTSRIMQAALCSDRNEQNKEVENDCLEKIHLRKKPEEQLSSPYKKETGPNVENLNNSDSDMTKDLVGSESLCFNEIENDCREEIPFLDKQVESSSSFPYSSKKDIDPASNATNSDSDKYLVNSEHVKENEEGLVFENLQNVNDSDVAEQNIESFHTNTQQNVTTHTHTEDLNSRCFDLEDCNSDDSIKDPDYDSDSSSASSSSSSLNSSSSNSSPRCTDSAANSTSRRLKLAEEYSASVIESEYNSGQSKDVEEKKAKKGFVKKQSG</sequence>
<feature type="region of interest" description="Disordered" evidence="1">
    <location>
        <begin position="244"/>
        <end position="270"/>
    </location>
</feature>
<evidence type="ECO:0000313" key="2">
    <source>
        <dbReference type="EnsemblMetazoa" id="XP_050516513.1"/>
    </source>
</evidence>
<organism evidence="2 3">
    <name type="scientific">Diabrotica virgifera virgifera</name>
    <name type="common">western corn rootworm</name>
    <dbReference type="NCBI Taxonomy" id="50390"/>
    <lineage>
        <taxon>Eukaryota</taxon>
        <taxon>Metazoa</taxon>
        <taxon>Ecdysozoa</taxon>
        <taxon>Arthropoda</taxon>
        <taxon>Hexapoda</taxon>
        <taxon>Insecta</taxon>
        <taxon>Pterygota</taxon>
        <taxon>Neoptera</taxon>
        <taxon>Endopterygota</taxon>
        <taxon>Coleoptera</taxon>
        <taxon>Polyphaga</taxon>
        <taxon>Cucujiformia</taxon>
        <taxon>Chrysomeloidea</taxon>
        <taxon>Chrysomelidae</taxon>
        <taxon>Galerucinae</taxon>
        <taxon>Diabroticina</taxon>
        <taxon>Diabroticites</taxon>
        <taxon>Diabrotica</taxon>
    </lineage>
</organism>
<reference evidence="2" key="1">
    <citation type="submission" date="2025-05" db="UniProtKB">
        <authorList>
            <consortium name="EnsemblMetazoa"/>
        </authorList>
    </citation>
    <scope>IDENTIFICATION</scope>
</reference>
<dbReference type="Proteomes" id="UP001652700">
    <property type="component" value="Unplaced"/>
</dbReference>
<feature type="compositionally biased region" description="Low complexity" evidence="1">
    <location>
        <begin position="198"/>
        <end position="217"/>
    </location>
</feature>
<evidence type="ECO:0008006" key="4">
    <source>
        <dbReference type="Google" id="ProtNLM"/>
    </source>
</evidence>
<protein>
    <recommendedName>
        <fullName evidence="4">Suppressor protein SRP40-like</fullName>
    </recommendedName>
</protein>